<comment type="catalytic activity">
    <reaction evidence="6">
        <text>N(2)-formyl-N(1)-(5-phospho-beta-D-ribosyl)glycinamide + L-glutamine + ATP + H2O = 2-formamido-N(1)-(5-O-phospho-beta-D-ribosyl)acetamidine + L-glutamate + ADP + phosphate + H(+)</text>
        <dbReference type="Rhea" id="RHEA:17129"/>
        <dbReference type="ChEBI" id="CHEBI:15377"/>
        <dbReference type="ChEBI" id="CHEBI:15378"/>
        <dbReference type="ChEBI" id="CHEBI:29985"/>
        <dbReference type="ChEBI" id="CHEBI:30616"/>
        <dbReference type="ChEBI" id="CHEBI:43474"/>
        <dbReference type="ChEBI" id="CHEBI:58359"/>
        <dbReference type="ChEBI" id="CHEBI:147286"/>
        <dbReference type="ChEBI" id="CHEBI:147287"/>
        <dbReference type="ChEBI" id="CHEBI:456216"/>
        <dbReference type="EC" id="6.3.5.3"/>
    </reaction>
</comment>
<dbReference type="AlphaFoldDB" id="A0A292YC43"/>
<comment type="caution">
    <text evidence="7">The sequence shown here is derived from an EMBL/GenBank/DDBJ whole genome shotgun (WGS) entry which is preliminary data.</text>
</comment>
<evidence type="ECO:0000256" key="6">
    <source>
        <dbReference type="HAMAP-Rule" id="MF_01926"/>
    </source>
</evidence>
<evidence type="ECO:0000313" key="7">
    <source>
        <dbReference type="EMBL" id="GAX88752.1"/>
    </source>
</evidence>
<evidence type="ECO:0000256" key="1">
    <source>
        <dbReference type="ARBA" id="ARBA00022490"/>
    </source>
</evidence>
<keyword evidence="8" id="KW-1185">Reference proteome</keyword>
<comment type="subunit">
    <text evidence="6">Part of the FGAM synthase complex composed of 1 PurL, 1 PurQ and 2 PurS subunits.</text>
</comment>
<dbReference type="InterPro" id="IPR036604">
    <property type="entry name" value="PurS-like_sf"/>
</dbReference>
<dbReference type="GO" id="GO:0004642">
    <property type="term" value="F:phosphoribosylformylglycinamidine synthase activity"/>
    <property type="evidence" value="ECO:0007669"/>
    <property type="project" value="UniProtKB-UniRule"/>
</dbReference>
<reference evidence="8" key="1">
    <citation type="submission" date="2017-07" db="EMBL/GenBank/DDBJ databases">
        <title>Draft genome sequence of Effusibacillus lacus strain skLN1.</title>
        <authorList>
            <person name="Watanabe M."/>
            <person name="Kojima H."/>
            <person name="Fukui M."/>
        </authorList>
    </citation>
    <scope>NUCLEOTIDE SEQUENCE [LARGE SCALE GENOMIC DNA]</scope>
    <source>
        <strain evidence="8">skLN1</strain>
    </source>
</reference>
<dbReference type="PANTHER" id="PTHR34696">
    <property type="entry name" value="PHOSPHORIBOSYLFORMYLGLYCINAMIDINE SYNTHASE SUBUNIT PURS"/>
    <property type="match status" value="1"/>
</dbReference>
<comment type="pathway">
    <text evidence="6">Purine metabolism; IMP biosynthesis via de novo pathway; 5-amino-1-(5-phospho-D-ribosyl)imidazole from N(2)-formyl-N(1)-(5-phospho-D-ribosyl)glycinamide: step 1/2.</text>
</comment>
<dbReference type="GO" id="GO:0005737">
    <property type="term" value="C:cytoplasm"/>
    <property type="evidence" value="ECO:0007669"/>
    <property type="project" value="UniProtKB-SubCell"/>
</dbReference>
<evidence type="ECO:0000313" key="8">
    <source>
        <dbReference type="Proteomes" id="UP000217785"/>
    </source>
</evidence>
<evidence type="ECO:0000256" key="4">
    <source>
        <dbReference type="ARBA" id="ARBA00022755"/>
    </source>
</evidence>
<dbReference type="EC" id="6.3.5.3" evidence="6"/>
<evidence type="ECO:0000256" key="5">
    <source>
        <dbReference type="ARBA" id="ARBA00022840"/>
    </source>
</evidence>
<dbReference type="OrthoDB" id="9799101at2"/>
<name>A0A292YC43_9BACL</name>
<keyword evidence="3 6" id="KW-0547">Nucleotide-binding</keyword>
<dbReference type="NCBIfam" id="TIGR00302">
    <property type="entry name" value="phosphoribosylformylglycinamidine synthase subunit PurS"/>
    <property type="match status" value="1"/>
</dbReference>
<comment type="similarity">
    <text evidence="6">Belongs to the PurS family.</text>
</comment>
<accession>A0A292YC43</accession>
<gene>
    <name evidence="6" type="primary">purS</name>
    <name evidence="7" type="ORF">EFBL_0366</name>
</gene>
<comment type="subcellular location">
    <subcellularLocation>
        <location evidence="6">Cytoplasm</location>
    </subcellularLocation>
</comment>
<sequence length="82" mass="9316">MILAKIHVTLKASVLDPEGTTVTKSLHALGYDEVEDVRIGKYMEVKINTTDRKTAEERVTEMCERLLANTVIEKYSFELTEV</sequence>
<evidence type="ECO:0000256" key="2">
    <source>
        <dbReference type="ARBA" id="ARBA00022598"/>
    </source>
</evidence>
<protein>
    <recommendedName>
        <fullName evidence="6">Phosphoribosylformylglycinamidine synthase subunit PurS</fullName>
        <shortName evidence="6">FGAM synthase</shortName>
        <ecNumber evidence="6">6.3.5.3</ecNumber>
    </recommendedName>
    <alternativeName>
        <fullName evidence="6">Formylglycinamide ribonucleotide amidotransferase subunit III</fullName>
        <shortName evidence="6">FGAR amidotransferase III</shortName>
        <shortName evidence="6">FGAR-AT III</shortName>
    </alternativeName>
    <alternativeName>
        <fullName evidence="6">Phosphoribosylformylglycinamidine synthase subunit III</fullName>
    </alternativeName>
</protein>
<dbReference type="GO" id="GO:0006189">
    <property type="term" value="P:'de novo' IMP biosynthetic process"/>
    <property type="evidence" value="ECO:0007669"/>
    <property type="project" value="UniProtKB-UniRule"/>
</dbReference>
<keyword evidence="1 6" id="KW-0963">Cytoplasm</keyword>
<dbReference type="EMBL" id="BDUF01000008">
    <property type="protein sequence ID" value="GAX88752.1"/>
    <property type="molecule type" value="Genomic_DNA"/>
</dbReference>
<dbReference type="UniPathway" id="UPA00074">
    <property type="reaction ID" value="UER00128"/>
</dbReference>
<dbReference type="GO" id="GO:0005524">
    <property type="term" value="F:ATP binding"/>
    <property type="evidence" value="ECO:0007669"/>
    <property type="project" value="UniProtKB-UniRule"/>
</dbReference>
<evidence type="ECO:0000256" key="3">
    <source>
        <dbReference type="ARBA" id="ARBA00022741"/>
    </source>
</evidence>
<dbReference type="Proteomes" id="UP000217785">
    <property type="component" value="Unassembled WGS sequence"/>
</dbReference>
<dbReference type="NCBIfam" id="NF004630">
    <property type="entry name" value="PRK05974.1"/>
    <property type="match status" value="1"/>
</dbReference>
<proteinExistence type="inferred from homology"/>
<dbReference type="SUPFAM" id="SSF82697">
    <property type="entry name" value="PurS-like"/>
    <property type="match status" value="1"/>
</dbReference>
<organism evidence="7 8">
    <name type="scientific">Effusibacillus lacus</name>
    <dbReference type="NCBI Taxonomy" id="1348429"/>
    <lineage>
        <taxon>Bacteria</taxon>
        <taxon>Bacillati</taxon>
        <taxon>Bacillota</taxon>
        <taxon>Bacilli</taxon>
        <taxon>Bacillales</taxon>
        <taxon>Alicyclobacillaceae</taxon>
        <taxon>Effusibacillus</taxon>
    </lineage>
</organism>
<keyword evidence="5 6" id="KW-0067">ATP-binding</keyword>
<keyword evidence="2 6" id="KW-0436">Ligase</keyword>
<dbReference type="InterPro" id="IPR003850">
    <property type="entry name" value="PurS"/>
</dbReference>
<dbReference type="Pfam" id="PF02700">
    <property type="entry name" value="PurS"/>
    <property type="match status" value="1"/>
</dbReference>
<dbReference type="Gene3D" id="3.30.1280.10">
    <property type="entry name" value="Phosphoribosylformylglycinamidine synthase subunit PurS"/>
    <property type="match status" value="1"/>
</dbReference>
<keyword evidence="4 6" id="KW-0658">Purine biosynthesis</keyword>
<dbReference type="PANTHER" id="PTHR34696:SF1">
    <property type="entry name" value="PHOSPHORIBOSYLFORMYLGLYCINAMIDINE SYNTHASE SUBUNIT PURS"/>
    <property type="match status" value="1"/>
</dbReference>
<dbReference type="RefSeq" id="WP_096180452.1">
    <property type="nucleotide sequence ID" value="NZ_BDUF01000008.1"/>
</dbReference>
<comment type="function">
    <text evidence="6">Part of the phosphoribosylformylglycinamidine synthase complex involved in the purines biosynthetic pathway. Catalyzes the ATP-dependent conversion of formylglycinamide ribonucleotide (FGAR) and glutamine to yield formylglycinamidine ribonucleotide (FGAM) and glutamate. The FGAM synthase complex is composed of three subunits. PurQ produces an ammonia molecule by converting glutamine to glutamate. PurL transfers the ammonia molecule to FGAR to form FGAM in an ATP-dependent manner. PurS interacts with PurQ and PurL and is thought to assist in the transfer of the ammonia molecule from PurQ to PurL.</text>
</comment>
<dbReference type="HAMAP" id="MF_01926">
    <property type="entry name" value="PurS"/>
    <property type="match status" value="1"/>
</dbReference>